<dbReference type="EMBL" id="MTKT01002214">
    <property type="protein sequence ID" value="OWM81203.1"/>
    <property type="molecule type" value="Genomic_DNA"/>
</dbReference>
<dbReference type="AlphaFoldDB" id="A0A218X8F2"/>
<proteinExistence type="predicted"/>
<keyword evidence="1" id="KW-0812">Transmembrane</keyword>
<dbReference type="Proteomes" id="UP000197138">
    <property type="component" value="Unassembled WGS sequence"/>
</dbReference>
<evidence type="ECO:0000313" key="3">
    <source>
        <dbReference type="Proteomes" id="UP000197138"/>
    </source>
</evidence>
<organism evidence="2 3">
    <name type="scientific">Punica granatum</name>
    <name type="common">Pomegranate</name>
    <dbReference type="NCBI Taxonomy" id="22663"/>
    <lineage>
        <taxon>Eukaryota</taxon>
        <taxon>Viridiplantae</taxon>
        <taxon>Streptophyta</taxon>
        <taxon>Embryophyta</taxon>
        <taxon>Tracheophyta</taxon>
        <taxon>Spermatophyta</taxon>
        <taxon>Magnoliopsida</taxon>
        <taxon>eudicotyledons</taxon>
        <taxon>Gunneridae</taxon>
        <taxon>Pentapetalae</taxon>
        <taxon>rosids</taxon>
        <taxon>malvids</taxon>
        <taxon>Myrtales</taxon>
        <taxon>Lythraceae</taxon>
        <taxon>Punica</taxon>
    </lineage>
</organism>
<protein>
    <submittedName>
        <fullName evidence="2">Uncharacterized protein</fullName>
    </submittedName>
</protein>
<name>A0A218X8F2_PUNGR</name>
<sequence>MQGERVVEGTYQHHHCLIEVVTNHFGLLALCVALWSFCSKFLKLFRLYVPCPCKGVSGFVDDSPYLHKLPLDISMRNIPSIWVLVRTRHPFSSNCYEEQEGIFNLLGIGFEFGFLEIER</sequence>
<accession>A0A218X8F2</accession>
<gene>
    <name evidence="2" type="ORF">CDL15_Pgr007234</name>
</gene>
<reference evidence="3" key="1">
    <citation type="journal article" date="2017" name="Plant J.">
        <title>The pomegranate (Punica granatum L.) genome and the genomics of punicalagin biosynthesis.</title>
        <authorList>
            <person name="Qin G."/>
            <person name="Xu C."/>
            <person name="Ming R."/>
            <person name="Tang H."/>
            <person name="Guyot R."/>
            <person name="Kramer E.M."/>
            <person name="Hu Y."/>
            <person name="Yi X."/>
            <person name="Qi Y."/>
            <person name="Xu X."/>
            <person name="Gao Z."/>
            <person name="Pan H."/>
            <person name="Jian J."/>
            <person name="Tian Y."/>
            <person name="Yue Z."/>
            <person name="Xu Y."/>
        </authorList>
    </citation>
    <scope>NUCLEOTIDE SEQUENCE [LARGE SCALE GENOMIC DNA]</scope>
    <source>
        <strain evidence="3">cv. Dabenzi</strain>
    </source>
</reference>
<keyword evidence="1" id="KW-0472">Membrane</keyword>
<comment type="caution">
    <text evidence="2">The sequence shown here is derived from an EMBL/GenBank/DDBJ whole genome shotgun (WGS) entry which is preliminary data.</text>
</comment>
<evidence type="ECO:0000313" key="2">
    <source>
        <dbReference type="EMBL" id="OWM81203.1"/>
    </source>
</evidence>
<keyword evidence="1" id="KW-1133">Transmembrane helix</keyword>
<feature type="transmembrane region" description="Helical" evidence="1">
    <location>
        <begin position="20"/>
        <end position="38"/>
    </location>
</feature>
<evidence type="ECO:0000256" key="1">
    <source>
        <dbReference type="SAM" id="Phobius"/>
    </source>
</evidence>